<name>A0A9Q1HF87_HOLLE</name>
<dbReference type="Proteomes" id="UP001152320">
    <property type="component" value="Chromosome 2"/>
</dbReference>
<gene>
    <name evidence="1" type="ORF">HOLleu_06577</name>
</gene>
<organism evidence="1 2">
    <name type="scientific">Holothuria leucospilota</name>
    <name type="common">Black long sea cucumber</name>
    <name type="synonym">Mertensiothuria leucospilota</name>
    <dbReference type="NCBI Taxonomy" id="206669"/>
    <lineage>
        <taxon>Eukaryota</taxon>
        <taxon>Metazoa</taxon>
        <taxon>Echinodermata</taxon>
        <taxon>Eleutherozoa</taxon>
        <taxon>Echinozoa</taxon>
        <taxon>Holothuroidea</taxon>
        <taxon>Aspidochirotacea</taxon>
        <taxon>Aspidochirotida</taxon>
        <taxon>Holothuriidae</taxon>
        <taxon>Holothuria</taxon>
    </lineage>
</organism>
<reference evidence="1" key="1">
    <citation type="submission" date="2021-10" db="EMBL/GenBank/DDBJ databases">
        <title>Tropical sea cucumber genome reveals ecological adaptation and Cuvierian tubules defense mechanism.</title>
        <authorList>
            <person name="Chen T."/>
        </authorList>
    </citation>
    <scope>NUCLEOTIDE SEQUENCE</scope>
    <source>
        <strain evidence="1">Nanhai2018</strain>
        <tissue evidence="1">Muscle</tissue>
    </source>
</reference>
<evidence type="ECO:0000313" key="1">
    <source>
        <dbReference type="EMBL" id="KAJ8047547.1"/>
    </source>
</evidence>
<dbReference type="AlphaFoldDB" id="A0A9Q1HF87"/>
<sequence>MSLAGRGAARRSTARASFPAHARLETASSYPEIRPLQREVTRGCTCLHGTAARPQAATSDRRDLWQLRCLAIPVSSLQGHFSCPGKEARVCMRVCVGVCVYVTPLEFEVCDAITQKPSDQFFSTLVCTCIILSRCALSFWWRSKVTRDHQRQ</sequence>
<protein>
    <submittedName>
        <fullName evidence="1">Uncharacterized protein</fullName>
    </submittedName>
</protein>
<evidence type="ECO:0000313" key="2">
    <source>
        <dbReference type="Proteomes" id="UP001152320"/>
    </source>
</evidence>
<proteinExistence type="predicted"/>
<comment type="caution">
    <text evidence="1">The sequence shown here is derived from an EMBL/GenBank/DDBJ whole genome shotgun (WGS) entry which is preliminary data.</text>
</comment>
<keyword evidence="2" id="KW-1185">Reference proteome</keyword>
<dbReference type="EMBL" id="JAIZAY010000002">
    <property type="protein sequence ID" value="KAJ8047547.1"/>
    <property type="molecule type" value="Genomic_DNA"/>
</dbReference>
<accession>A0A9Q1HF87</accession>